<keyword evidence="6 10" id="KW-1133">Transmembrane helix</keyword>
<dbReference type="CDD" id="cd01610">
    <property type="entry name" value="PAP2_like"/>
    <property type="match status" value="1"/>
</dbReference>
<keyword evidence="5" id="KW-0378">Hydrolase</keyword>
<evidence type="ECO:0000256" key="3">
    <source>
        <dbReference type="ARBA" id="ARBA00022475"/>
    </source>
</evidence>
<comment type="catalytic activity">
    <reaction evidence="9">
        <text>di-trans,octa-cis-undecaprenyl diphosphate + H2O = di-trans,octa-cis-undecaprenyl phosphate + phosphate + H(+)</text>
        <dbReference type="Rhea" id="RHEA:28094"/>
        <dbReference type="ChEBI" id="CHEBI:15377"/>
        <dbReference type="ChEBI" id="CHEBI:15378"/>
        <dbReference type="ChEBI" id="CHEBI:43474"/>
        <dbReference type="ChEBI" id="CHEBI:58405"/>
        <dbReference type="ChEBI" id="CHEBI:60392"/>
        <dbReference type="EC" id="3.6.1.27"/>
    </reaction>
</comment>
<comment type="subcellular location">
    <subcellularLocation>
        <location evidence="1">Cell membrane</location>
        <topology evidence="1">Multi-pass membrane protein</topology>
    </subcellularLocation>
</comment>
<name>A0A545UBM3_9GAMM</name>
<evidence type="ECO:0000256" key="4">
    <source>
        <dbReference type="ARBA" id="ARBA00022692"/>
    </source>
</evidence>
<dbReference type="GO" id="GO:0050380">
    <property type="term" value="F:undecaprenyl-diphosphatase activity"/>
    <property type="evidence" value="ECO:0007669"/>
    <property type="project" value="UniProtKB-EC"/>
</dbReference>
<evidence type="ECO:0000313" key="12">
    <source>
        <dbReference type="EMBL" id="TQV86857.1"/>
    </source>
</evidence>
<evidence type="ECO:0000256" key="9">
    <source>
        <dbReference type="ARBA" id="ARBA00047594"/>
    </source>
</evidence>
<keyword evidence="7 10" id="KW-0472">Membrane</keyword>
<evidence type="ECO:0000256" key="6">
    <source>
        <dbReference type="ARBA" id="ARBA00022989"/>
    </source>
</evidence>
<feature type="transmembrane region" description="Helical" evidence="10">
    <location>
        <begin position="39"/>
        <end position="56"/>
    </location>
</feature>
<dbReference type="AlphaFoldDB" id="A0A545UBM3"/>
<dbReference type="GO" id="GO:0005886">
    <property type="term" value="C:plasma membrane"/>
    <property type="evidence" value="ECO:0007669"/>
    <property type="project" value="UniProtKB-SubCell"/>
</dbReference>
<dbReference type="EC" id="3.6.1.27" evidence="2"/>
<dbReference type="SMART" id="SM00014">
    <property type="entry name" value="acidPPc"/>
    <property type="match status" value="1"/>
</dbReference>
<protein>
    <recommendedName>
        <fullName evidence="2">undecaprenyl-diphosphate phosphatase</fullName>
        <ecNumber evidence="2">3.6.1.27</ecNumber>
    </recommendedName>
    <alternativeName>
        <fullName evidence="8">Undecaprenyl pyrophosphate phosphatase</fullName>
    </alternativeName>
</protein>
<keyword evidence="4 10" id="KW-0812">Transmembrane</keyword>
<dbReference type="InterPro" id="IPR036938">
    <property type="entry name" value="PAP2/HPO_sf"/>
</dbReference>
<evidence type="ECO:0000256" key="2">
    <source>
        <dbReference type="ARBA" id="ARBA00012374"/>
    </source>
</evidence>
<dbReference type="Pfam" id="PF01569">
    <property type="entry name" value="PAP2"/>
    <property type="match status" value="1"/>
</dbReference>
<organism evidence="12 13">
    <name type="scientific">Aliikangiella coralliicola</name>
    <dbReference type="NCBI Taxonomy" id="2592383"/>
    <lineage>
        <taxon>Bacteria</taxon>
        <taxon>Pseudomonadati</taxon>
        <taxon>Pseudomonadota</taxon>
        <taxon>Gammaproteobacteria</taxon>
        <taxon>Oceanospirillales</taxon>
        <taxon>Pleioneaceae</taxon>
        <taxon>Aliikangiella</taxon>
    </lineage>
</organism>
<proteinExistence type="predicted"/>
<keyword evidence="13" id="KW-1185">Reference proteome</keyword>
<evidence type="ECO:0000259" key="11">
    <source>
        <dbReference type="SMART" id="SM00014"/>
    </source>
</evidence>
<dbReference type="RefSeq" id="WP_142894278.1">
    <property type="nucleotide sequence ID" value="NZ_ML660165.1"/>
</dbReference>
<accession>A0A545UBM3</accession>
<feature type="transmembrane region" description="Helical" evidence="10">
    <location>
        <begin position="62"/>
        <end position="80"/>
    </location>
</feature>
<dbReference type="Gene3D" id="1.20.144.10">
    <property type="entry name" value="Phosphatidic acid phosphatase type 2/haloperoxidase"/>
    <property type="match status" value="1"/>
</dbReference>
<feature type="domain" description="Phosphatidic acid phosphatase type 2/haloperoxidase" evidence="11">
    <location>
        <begin position="65"/>
        <end position="171"/>
    </location>
</feature>
<dbReference type="Proteomes" id="UP000315439">
    <property type="component" value="Unassembled WGS sequence"/>
</dbReference>
<comment type="caution">
    <text evidence="12">The sequence shown here is derived from an EMBL/GenBank/DDBJ whole genome shotgun (WGS) entry which is preliminary data.</text>
</comment>
<keyword evidence="3" id="KW-1003">Cell membrane</keyword>
<evidence type="ECO:0000256" key="5">
    <source>
        <dbReference type="ARBA" id="ARBA00022801"/>
    </source>
</evidence>
<dbReference type="EMBL" id="VIKS01000009">
    <property type="protein sequence ID" value="TQV86857.1"/>
    <property type="molecule type" value="Genomic_DNA"/>
</dbReference>
<dbReference type="SUPFAM" id="SSF48317">
    <property type="entry name" value="Acid phosphatase/Vanadium-dependent haloperoxidase"/>
    <property type="match status" value="1"/>
</dbReference>
<evidence type="ECO:0000256" key="10">
    <source>
        <dbReference type="SAM" id="Phobius"/>
    </source>
</evidence>
<evidence type="ECO:0000256" key="8">
    <source>
        <dbReference type="ARBA" id="ARBA00032707"/>
    </source>
</evidence>
<dbReference type="PANTHER" id="PTHR14969">
    <property type="entry name" value="SPHINGOSINE-1-PHOSPHATE PHOSPHOHYDROLASE"/>
    <property type="match status" value="1"/>
</dbReference>
<feature type="transmembrane region" description="Helical" evidence="10">
    <location>
        <begin position="114"/>
        <end position="136"/>
    </location>
</feature>
<feature type="transmembrane region" description="Helical" evidence="10">
    <location>
        <begin position="156"/>
        <end position="174"/>
    </location>
</feature>
<evidence type="ECO:0000256" key="1">
    <source>
        <dbReference type="ARBA" id="ARBA00004651"/>
    </source>
</evidence>
<evidence type="ECO:0000256" key="7">
    <source>
        <dbReference type="ARBA" id="ARBA00023136"/>
    </source>
</evidence>
<reference evidence="12 13" key="1">
    <citation type="submission" date="2019-07" db="EMBL/GenBank/DDBJ databases">
        <title>Draft genome for Aliikangiella sp. M105.</title>
        <authorList>
            <person name="Wang G."/>
        </authorList>
    </citation>
    <scope>NUCLEOTIDE SEQUENCE [LARGE SCALE GENOMIC DNA]</scope>
    <source>
        <strain evidence="12 13">M105</strain>
    </source>
</reference>
<dbReference type="OrthoDB" id="9780507at2"/>
<sequence length="175" mass="19892">MGINKSRFQQADTDAFLWVQRKFCKKTYMPIVRMLSRTGDGWLYAIIAFSLLGYDYQQHQNFFYSCLLGFALEVPLYMILKNKFKRNRPQDYLQNFQAKINPSDQFSFPSGHTAAAFVMAVQILIFFPAFAILAIAWATMIGFCRILLGVHFPGDIFAGVMLGVLCSFLAGAIIL</sequence>
<dbReference type="InterPro" id="IPR000326">
    <property type="entry name" value="PAP2/HPO"/>
</dbReference>
<gene>
    <name evidence="12" type="ORF">FLL46_13650</name>
</gene>
<evidence type="ECO:0000313" key="13">
    <source>
        <dbReference type="Proteomes" id="UP000315439"/>
    </source>
</evidence>
<dbReference type="PANTHER" id="PTHR14969:SF62">
    <property type="entry name" value="DECAPRENYLPHOSPHORYL-5-PHOSPHORIBOSE PHOSPHATASE RV3807C-RELATED"/>
    <property type="match status" value="1"/>
</dbReference>